<dbReference type="PANTHER" id="PTHR35369:SF2">
    <property type="entry name" value="BLR3025 PROTEIN"/>
    <property type="match status" value="1"/>
</dbReference>
<sequence length="513" mass="57878">MPNMTQTPPSRIVSVWFPDLAMDRWRQIIRQHRTLPSDDIPVVLSRDGTHGPVIHATSTAARTRGIEPGARVVDVQAIHPDLHVEPADPAGDRSFLDRLALWARRWSPWTVADRDDGLFLDSQGVAHLFGGEAAMLSDIQRRMAMQGLTAHVAMAATPGAAQALARYGSIQICDDIPAALAPLPTAALRLDDTTVQLLNRLGLKTIGSLAEMPRVSLMRRFSTLPDDRNPLVLLDRAVGRTADPLNAPVDPQQFITRSRLPEPVMDAAPHMADLARQLCQQLAQAEYGARSIRLTIYRIDGEWRQLSLNTARASRDPDHMLRLFRDKLERIDPGFGFDLLTLEALQVEPLSQIQQRLDGRRDSDADLAALLDRLSARLGQDKVSWSRYVQTHKPEAVEHRQPAMAGDPTPPPAPPRERPLRLLTPAEEVQVIYAVPEGPPSQFRWRRVLYKTARHEGPERIAPEWWRDRPGTRLRDYYKVEVQDGRRFWLYREGVVHDGRGDTPRWFLHGLFA</sequence>
<dbReference type="InterPro" id="IPR001126">
    <property type="entry name" value="UmuC"/>
</dbReference>
<evidence type="ECO:0000259" key="3">
    <source>
        <dbReference type="Pfam" id="PF00817"/>
    </source>
</evidence>
<evidence type="ECO:0000256" key="1">
    <source>
        <dbReference type="ARBA" id="ARBA00022763"/>
    </source>
</evidence>
<evidence type="ECO:0000313" key="5">
    <source>
        <dbReference type="Proteomes" id="UP000043764"/>
    </source>
</evidence>
<dbReference type="SUPFAM" id="SSF56672">
    <property type="entry name" value="DNA/RNA polymerases"/>
    <property type="match status" value="1"/>
</dbReference>
<reference evidence="5" key="1">
    <citation type="submission" date="2015-05" db="EMBL/GenBank/DDBJ databases">
        <authorList>
            <person name="Rodrigo-Torres Lidia"/>
            <person name="Arahal R.David."/>
        </authorList>
    </citation>
    <scope>NUCLEOTIDE SEQUENCE [LARGE SCALE GENOMIC DNA]</scope>
    <source>
        <strain evidence="5">CECT 7321</strain>
    </source>
</reference>
<proteinExistence type="predicted"/>
<accession>A0A0H5CZ92</accession>
<name>A0A0H5CZ92_9RHOB</name>
<organism evidence="4 5">
    <name type="scientific">Phaeobacter italicus</name>
    <dbReference type="NCBI Taxonomy" id="481446"/>
    <lineage>
        <taxon>Bacteria</taxon>
        <taxon>Pseudomonadati</taxon>
        <taxon>Pseudomonadota</taxon>
        <taxon>Alphaproteobacteria</taxon>
        <taxon>Rhodobacterales</taxon>
        <taxon>Roseobacteraceae</taxon>
        <taxon>Phaeobacter</taxon>
    </lineage>
</organism>
<dbReference type="GO" id="GO:0006281">
    <property type="term" value="P:DNA repair"/>
    <property type="evidence" value="ECO:0007669"/>
    <property type="project" value="InterPro"/>
</dbReference>
<dbReference type="CDD" id="cd03468">
    <property type="entry name" value="PolY_like"/>
    <property type="match status" value="1"/>
</dbReference>
<protein>
    <submittedName>
        <fullName evidence="4">DNA polymerase IV</fullName>
    </submittedName>
</protein>
<dbReference type="EMBL" id="CVRL01000013">
    <property type="protein sequence ID" value="CRL10139.1"/>
    <property type="molecule type" value="Genomic_DNA"/>
</dbReference>
<keyword evidence="5" id="KW-1185">Reference proteome</keyword>
<evidence type="ECO:0000256" key="2">
    <source>
        <dbReference type="SAM" id="MobiDB-lite"/>
    </source>
</evidence>
<gene>
    <name evidence="4" type="ORF">NIT7321_00982</name>
</gene>
<feature type="region of interest" description="Disordered" evidence="2">
    <location>
        <begin position="396"/>
        <end position="416"/>
    </location>
</feature>
<dbReference type="STRING" id="481446.NIT7645_02337"/>
<evidence type="ECO:0000313" key="4">
    <source>
        <dbReference type="EMBL" id="CRL10139.1"/>
    </source>
</evidence>
<keyword evidence="1" id="KW-0227">DNA damage</keyword>
<dbReference type="PANTHER" id="PTHR35369">
    <property type="entry name" value="BLR3025 PROTEIN-RELATED"/>
    <property type="match status" value="1"/>
</dbReference>
<dbReference type="Proteomes" id="UP000043764">
    <property type="component" value="Unassembled WGS sequence"/>
</dbReference>
<dbReference type="GO" id="GO:0003684">
    <property type="term" value="F:damaged DNA binding"/>
    <property type="evidence" value="ECO:0007669"/>
    <property type="project" value="InterPro"/>
</dbReference>
<dbReference type="AlphaFoldDB" id="A0A0H5CZ92"/>
<dbReference type="InterPro" id="IPR050356">
    <property type="entry name" value="SulA_CellDiv_inhibitor"/>
</dbReference>
<dbReference type="InterPro" id="IPR043502">
    <property type="entry name" value="DNA/RNA_pol_sf"/>
</dbReference>
<dbReference type="Pfam" id="PF00817">
    <property type="entry name" value="IMS"/>
    <property type="match status" value="1"/>
</dbReference>
<feature type="domain" description="UmuC" evidence="3">
    <location>
        <begin position="39"/>
        <end position="164"/>
    </location>
</feature>